<dbReference type="Pfam" id="PF00005">
    <property type="entry name" value="ABC_tran"/>
    <property type="match status" value="1"/>
</dbReference>
<dbReference type="AlphaFoldDB" id="A0A1F6THA5"/>
<dbReference type="EMBL" id="MFSS01000022">
    <property type="protein sequence ID" value="OGI44517.1"/>
    <property type="molecule type" value="Genomic_DNA"/>
</dbReference>
<dbReference type="InterPro" id="IPR008995">
    <property type="entry name" value="Mo/tungstate-bd_C_term_dom"/>
</dbReference>
<keyword evidence="2" id="KW-0547">Nucleotide-binding</keyword>
<dbReference type="GO" id="GO:0016887">
    <property type="term" value="F:ATP hydrolysis activity"/>
    <property type="evidence" value="ECO:0007669"/>
    <property type="project" value="InterPro"/>
</dbReference>
<keyword evidence="1" id="KW-0813">Transport</keyword>
<dbReference type="GO" id="GO:0015697">
    <property type="term" value="P:quaternary ammonium group transport"/>
    <property type="evidence" value="ECO:0007669"/>
    <property type="project" value="UniProtKB-ARBA"/>
</dbReference>
<dbReference type="InterPro" id="IPR017871">
    <property type="entry name" value="ABC_transporter-like_CS"/>
</dbReference>
<keyword evidence="3 5" id="KW-0067">ATP-binding</keyword>
<dbReference type="SMART" id="SM00382">
    <property type="entry name" value="AAA"/>
    <property type="match status" value="1"/>
</dbReference>
<dbReference type="SUPFAM" id="SSF50331">
    <property type="entry name" value="MOP-like"/>
    <property type="match status" value="1"/>
</dbReference>
<evidence type="ECO:0000256" key="3">
    <source>
        <dbReference type="ARBA" id="ARBA00022840"/>
    </source>
</evidence>
<dbReference type="PANTHER" id="PTHR42781:SF4">
    <property type="entry name" value="SPERMIDINE_PUTRESCINE IMPORT ATP-BINDING PROTEIN POTA"/>
    <property type="match status" value="1"/>
</dbReference>
<evidence type="ECO:0000313" key="5">
    <source>
        <dbReference type="EMBL" id="OGI44517.1"/>
    </source>
</evidence>
<organism evidence="5 6">
    <name type="scientific">Candidatus Muproteobacteria bacterium RBG_16_64_11</name>
    <dbReference type="NCBI Taxonomy" id="1817758"/>
    <lineage>
        <taxon>Bacteria</taxon>
        <taxon>Pseudomonadati</taxon>
        <taxon>Pseudomonadota</taxon>
        <taxon>Candidatus Muproteobacteria</taxon>
    </lineage>
</organism>
<dbReference type="GO" id="GO:0043190">
    <property type="term" value="C:ATP-binding cassette (ABC) transporter complex"/>
    <property type="evidence" value="ECO:0007669"/>
    <property type="project" value="InterPro"/>
</dbReference>
<dbReference type="InterPro" id="IPR003439">
    <property type="entry name" value="ABC_transporter-like_ATP-bd"/>
</dbReference>
<dbReference type="Pfam" id="PF08402">
    <property type="entry name" value="TOBE_2"/>
    <property type="match status" value="1"/>
</dbReference>
<accession>A0A1F6THA5</accession>
<dbReference type="InterPro" id="IPR013611">
    <property type="entry name" value="Transp-assoc_OB_typ2"/>
</dbReference>
<dbReference type="InterPro" id="IPR050093">
    <property type="entry name" value="ABC_SmlMolc_Importer"/>
</dbReference>
<evidence type="ECO:0000313" key="6">
    <source>
        <dbReference type="Proteomes" id="UP000177925"/>
    </source>
</evidence>
<reference evidence="5 6" key="1">
    <citation type="journal article" date="2016" name="Nat. Commun.">
        <title>Thousands of microbial genomes shed light on interconnected biogeochemical processes in an aquifer system.</title>
        <authorList>
            <person name="Anantharaman K."/>
            <person name="Brown C.T."/>
            <person name="Hug L.A."/>
            <person name="Sharon I."/>
            <person name="Castelle C.J."/>
            <person name="Probst A.J."/>
            <person name="Thomas B.C."/>
            <person name="Singh A."/>
            <person name="Wilkins M.J."/>
            <person name="Karaoz U."/>
            <person name="Brodie E.L."/>
            <person name="Williams K.H."/>
            <person name="Hubbard S.S."/>
            <person name="Banfield J.F."/>
        </authorList>
    </citation>
    <scope>NUCLEOTIDE SEQUENCE [LARGE SCALE GENOMIC DNA]</scope>
</reference>
<evidence type="ECO:0000256" key="2">
    <source>
        <dbReference type="ARBA" id="ARBA00022741"/>
    </source>
</evidence>
<name>A0A1F6THA5_9PROT</name>
<dbReference type="GO" id="GO:0022857">
    <property type="term" value="F:transmembrane transporter activity"/>
    <property type="evidence" value="ECO:0007669"/>
    <property type="project" value="InterPro"/>
</dbReference>
<comment type="caution">
    <text evidence="5">The sequence shown here is derived from an EMBL/GenBank/DDBJ whole genome shotgun (WGS) entry which is preliminary data.</text>
</comment>
<proteinExistence type="predicted"/>
<dbReference type="Gene3D" id="3.40.50.300">
    <property type="entry name" value="P-loop containing nucleotide triphosphate hydrolases"/>
    <property type="match status" value="1"/>
</dbReference>
<dbReference type="InterPro" id="IPR027417">
    <property type="entry name" value="P-loop_NTPase"/>
</dbReference>
<sequence>MPDMLQLSGIECRYDDRVVVRELSLRVKQGGLVCLLGPSGCGKTTVLRAIAGFQDLTAGEIVLHDRVVSRPGFTLSPEKRRVGMVFQDYALFPHLTIADNVGFGLRDMSAAQKHSIVHSTLETVGLAALAGRFPHELSGGQQQRVALARALAPAPDLILMDEPFSSLDVALREHLSEEVRGILKRHGATAVLVTHDQHEAFALSDLVGVMHEGRIAQWDTPYNLYHEPNCRFVADFIGQGVLLEGTLLAPDSIETEIGVLKGNRAYDWGQGAPVEVLLRPDDIVPDPNAELRAEVMQKAFKGAEILYTLRLPTGRRVLSLFPSHADHAIGEQVGVRVEADHLVAFRR</sequence>
<dbReference type="SUPFAM" id="SSF52540">
    <property type="entry name" value="P-loop containing nucleoside triphosphate hydrolases"/>
    <property type="match status" value="1"/>
</dbReference>
<dbReference type="GO" id="GO:0005524">
    <property type="term" value="F:ATP binding"/>
    <property type="evidence" value="ECO:0007669"/>
    <property type="project" value="UniProtKB-KW"/>
</dbReference>
<gene>
    <name evidence="5" type="ORF">A2150_06935</name>
</gene>
<dbReference type="InterPro" id="IPR003593">
    <property type="entry name" value="AAA+_ATPase"/>
</dbReference>
<dbReference type="PROSITE" id="PS00211">
    <property type="entry name" value="ABC_TRANSPORTER_1"/>
    <property type="match status" value="1"/>
</dbReference>
<dbReference type="PANTHER" id="PTHR42781">
    <property type="entry name" value="SPERMIDINE/PUTRESCINE IMPORT ATP-BINDING PROTEIN POTA"/>
    <property type="match status" value="1"/>
</dbReference>
<evidence type="ECO:0000259" key="4">
    <source>
        <dbReference type="PROSITE" id="PS50893"/>
    </source>
</evidence>
<dbReference type="STRING" id="1817758.A2150_06935"/>
<dbReference type="PROSITE" id="PS50893">
    <property type="entry name" value="ABC_TRANSPORTER_2"/>
    <property type="match status" value="1"/>
</dbReference>
<dbReference type="FunFam" id="3.40.50.300:FF:000425">
    <property type="entry name" value="Probable ABC transporter, ATP-binding subunit"/>
    <property type="match status" value="1"/>
</dbReference>
<evidence type="ECO:0000256" key="1">
    <source>
        <dbReference type="ARBA" id="ARBA00022448"/>
    </source>
</evidence>
<dbReference type="Proteomes" id="UP000177925">
    <property type="component" value="Unassembled WGS sequence"/>
</dbReference>
<protein>
    <submittedName>
        <fullName evidence="5">Iron ABC transporter ATP-binding protein</fullName>
    </submittedName>
</protein>
<feature type="domain" description="ABC transporter" evidence="4">
    <location>
        <begin position="5"/>
        <end position="237"/>
    </location>
</feature>